<dbReference type="Proteomes" id="UP000054845">
    <property type="component" value="Unassembled WGS sequence"/>
</dbReference>
<dbReference type="AlphaFoldDB" id="A0A0N7LA66"/>
<evidence type="ECO:0000313" key="2">
    <source>
        <dbReference type="EMBL" id="CEH15730.1"/>
    </source>
</evidence>
<sequence length="199" mass="21933">MRRQPSHEPLDIPRRQSLSTTYDTHSSGSGRSIDSTQAGPVCFQAAEMDDGARHRSRRRGGSTMYPPTSDAGRHMQPEHDEDASITAQSGVSRASLAPKVMSPPSNPPHHRHVAQAPFLESTDKLGQAHAESTQWALTHRAMSPPPEEVPDDQTDVAVLFQNHTQSHIIRPFVTSRASATVTYRDRISFSYKGTWQGSV</sequence>
<protein>
    <submittedName>
        <fullName evidence="2">Uncharacterized protein</fullName>
    </submittedName>
</protein>
<feature type="region of interest" description="Disordered" evidence="1">
    <location>
        <begin position="1"/>
        <end position="85"/>
    </location>
</feature>
<evidence type="ECO:0000313" key="3">
    <source>
        <dbReference type="Proteomes" id="UP000054845"/>
    </source>
</evidence>
<proteinExistence type="predicted"/>
<dbReference type="EMBL" id="CCYA01000272">
    <property type="protein sequence ID" value="CEH15730.1"/>
    <property type="molecule type" value="Genomic_DNA"/>
</dbReference>
<feature type="compositionally biased region" description="Basic and acidic residues" evidence="1">
    <location>
        <begin position="1"/>
        <end position="14"/>
    </location>
</feature>
<feature type="compositionally biased region" description="Polar residues" evidence="1">
    <location>
        <begin position="16"/>
        <end position="38"/>
    </location>
</feature>
<accession>A0A0N7LA66</accession>
<evidence type="ECO:0000256" key="1">
    <source>
        <dbReference type="SAM" id="MobiDB-lite"/>
    </source>
</evidence>
<reference evidence="2 3" key="1">
    <citation type="submission" date="2014-09" db="EMBL/GenBank/DDBJ databases">
        <authorList>
            <person name="Magalhaes I.L.F."/>
            <person name="Oliveira U."/>
            <person name="Santos F.R."/>
            <person name="Vidigal T.H.D.A."/>
            <person name="Brescovit A.D."/>
            <person name="Santos A.J."/>
        </authorList>
    </citation>
    <scope>NUCLEOTIDE SEQUENCE [LARGE SCALE GENOMIC DNA]</scope>
</reference>
<keyword evidence="3" id="KW-1185">Reference proteome</keyword>
<name>A0A0N7LA66_9BASI</name>
<organism evidence="2 3">
    <name type="scientific">Ceraceosorus bombacis</name>
    <dbReference type="NCBI Taxonomy" id="401625"/>
    <lineage>
        <taxon>Eukaryota</taxon>
        <taxon>Fungi</taxon>
        <taxon>Dikarya</taxon>
        <taxon>Basidiomycota</taxon>
        <taxon>Ustilaginomycotina</taxon>
        <taxon>Exobasidiomycetes</taxon>
        <taxon>Ceraceosorales</taxon>
        <taxon>Ceraceosoraceae</taxon>
        <taxon>Ceraceosorus</taxon>
    </lineage>
</organism>